<dbReference type="GO" id="GO:0015450">
    <property type="term" value="F:protein-transporting ATPase activity"/>
    <property type="evidence" value="ECO:0007669"/>
    <property type="project" value="UniProtKB-UniRule"/>
</dbReference>
<dbReference type="GO" id="GO:0065002">
    <property type="term" value="P:intracellular protein transmembrane transport"/>
    <property type="evidence" value="ECO:0007669"/>
    <property type="project" value="TreeGrafter"/>
</dbReference>
<organism evidence="14 15">
    <name type="scientific">Niveispirillum lacus</name>
    <dbReference type="NCBI Taxonomy" id="1981099"/>
    <lineage>
        <taxon>Bacteria</taxon>
        <taxon>Pseudomonadati</taxon>
        <taxon>Pseudomonadota</taxon>
        <taxon>Alphaproteobacteria</taxon>
        <taxon>Rhodospirillales</taxon>
        <taxon>Azospirillaceae</taxon>
        <taxon>Niveispirillum</taxon>
    </lineage>
</organism>
<dbReference type="Proteomes" id="UP000216998">
    <property type="component" value="Unassembled WGS sequence"/>
</dbReference>
<dbReference type="AlphaFoldDB" id="A0A255YUF0"/>
<protein>
    <recommendedName>
        <fullName evidence="3 12">Protein-export membrane protein SecG</fullName>
    </recommendedName>
</protein>
<feature type="transmembrane region" description="Helical" evidence="12">
    <location>
        <begin position="51"/>
        <end position="72"/>
    </location>
</feature>
<dbReference type="InterPro" id="IPR004692">
    <property type="entry name" value="SecG"/>
</dbReference>
<dbReference type="Pfam" id="PF03840">
    <property type="entry name" value="SecG"/>
    <property type="match status" value="1"/>
</dbReference>
<dbReference type="GO" id="GO:0043952">
    <property type="term" value="P:protein transport by the Sec complex"/>
    <property type="evidence" value="ECO:0007669"/>
    <property type="project" value="TreeGrafter"/>
</dbReference>
<keyword evidence="15" id="KW-1185">Reference proteome</keyword>
<comment type="caution">
    <text evidence="14">The sequence shown here is derived from an EMBL/GenBank/DDBJ whole genome shotgun (WGS) entry which is preliminary data.</text>
</comment>
<dbReference type="GO" id="GO:0005886">
    <property type="term" value="C:plasma membrane"/>
    <property type="evidence" value="ECO:0007669"/>
    <property type="project" value="UniProtKB-SubCell"/>
</dbReference>
<evidence type="ECO:0000256" key="11">
    <source>
        <dbReference type="ARBA" id="ARBA00025182"/>
    </source>
</evidence>
<dbReference type="GO" id="GO:0009306">
    <property type="term" value="P:protein secretion"/>
    <property type="evidence" value="ECO:0007669"/>
    <property type="project" value="UniProtKB-UniRule"/>
</dbReference>
<dbReference type="PRINTS" id="PR01651">
    <property type="entry name" value="SECGEXPORT"/>
</dbReference>
<evidence type="ECO:0000313" key="14">
    <source>
        <dbReference type="EMBL" id="OYQ32857.1"/>
    </source>
</evidence>
<accession>A0A255YUF0</accession>
<dbReference type="PANTHER" id="PTHR34182">
    <property type="entry name" value="PROTEIN-EXPORT MEMBRANE PROTEIN SECG"/>
    <property type="match status" value="1"/>
</dbReference>
<comment type="subcellular location">
    <subcellularLocation>
        <location evidence="1 12">Cell membrane</location>
        <topology evidence="1 12">Multi-pass membrane protein</topology>
    </subcellularLocation>
</comment>
<evidence type="ECO:0000256" key="10">
    <source>
        <dbReference type="ARBA" id="ARBA00023136"/>
    </source>
</evidence>
<evidence type="ECO:0000313" key="15">
    <source>
        <dbReference type="Proteomes" id="UP000216998"/>
    </source>
</evidence>
<evidence type="ECO:0000256" key="2">
    <source>
        <dbReference type="ARBA" id="ARBA00008445"/>
    </source>
</evidence>
<evidence type="ECO:0000256" key="5">
    <source>
        <dbReference type="ARBA" id="ARBA00022475"/>
    </source>
</evidence>
<comment type="function">
    <text evidence="11 12">Involved in protein export. Participates in an early event of protein translocation.</text>
</comment>
<keyword evidence="9 12" id="KW-0811">Translocation</keyword>
<evidence type="ECO:0000256" key="6">
    <source>
        <dbReference type="ARBA" id="ARBA00022692"/>
    </source>
</evidence>
<reference evidence="14 15" key="1">
    <citation type="submission" date="2017-07" db="EMBL/GenBank/DDBJ databases">
        <title>Niveispirillum cyanobacteriorum sp. nov., isolated from cyanobacterial aggregates in a eutrophic lake.</title>
        <authorList>
            <person name="Cai H."/>
        </authorList>
    </citation>
    <scope>NUCLEOTIDE SEQUENCE [LARGE SCALE GENOMIC DNA]</scope>
    <source>
        <strain evidence="15">TH1-14</strain>
    </source>
</reference>
<evidence type="ECO:0000256" key="1">
    <source>
        <dbReference type="ARBA" id="ARBA00004651"/>
    </source>
</evidence>
<keyword evidence="10 12" id="KW-0472">Membrane</keyword>
<evidence type="ECO:0000256" key="9">
    <source>
        <dbReference type="ARBA" id="ARBA00023010"/>
    </source>
</evidence>
<keyword evidence="6 12" id="KW-0812">Transmembrane</keyword>
<evidence type="ECO:0000256" key="13">
    <source>
        <dbReference type="SAM" id="MobiDB-lite"/>
    </source>
</evidence>
<gene>
    <name evidence="14" type="ORF">CHU95_19145</name>
</gene>
<dbReference type="PANTHER" id="PTHR34182:SF1">
    <property type="entry name" value="PROTEIN-EXPORT MEMBRANE PROTEIN SECG"/>
    <property type="match status" value="1"/>
</dbReference>
<feature type="compositionally biased region" description="Low complexity" evidence="13">
    <location>
        <begin position="84"/>
        <end position="108"/>
    </location>
</feature>
<evidence type="ECO:0000256" key="4">
    <source>
        <dbReference type="ARBA" id="ARBA00022448"/>
    </source>
</evidence>
<name>A0A255YUF0_9PROT</name>
<dbReference type="EMBL" id="NOXU01000031">
    <property type="protein sequence ID" value="OYQ32857.1"/>
    <property type="molecule type" value="Genomic_DNA"/>
</dbReference>
<proteinExistence type="inferred from homology"/>
<keyword evidence="5 12" id="KW-1003">Cell membrane</keyword>
<evidence type="ECO:0000256" key="8">
    <source>
        <dbReference type="ARBA" id="ARBA00022989"/>
    </source>
</evidence>
<evidence type="ECO:0000256" key="12">
    <source>
        <dbReference type="RuleBase" id="RU365087"/>
    </source>
</evidence>
<keyword evidence="8 12" id="KW-1133">Transmembrane helix</keyword>
<sequence>MQEVVLVVHLLITLALIGVVLVQKSEGGGLGVGGGTMGGFMTARGSANLLTRTTAILAALFFCTSLILAILAGTDGNQKSIFDQVPAPGTQAPATPAEPAKPAVPVGQ</sequence>
<comment type="caution">
    <text evidence="12">Lacks conserved residue(s) required for the propagation of feature annotation.</text>
</comment>
<dbReference type="NCBIfam" id="TIGR00810">
    <property type="entry name" value="secG"/>
    <property type="match status" value="1"/>
</dbReference>
<evidence type="ECO:0000256" key="7">
    <source>
        <dbReference type="ARBA" id="ARBA00022927"/>
    </source>
</evidence>
<dbReference type="RefSeq" id="WP_094457889.1">
    <property type="nucleotide sequence ID" value="NZ_NOXU01000031.1"/>
</dbReference>
<comment type="similarity">
    <text evidence="2 12">Belongs to the SecG family.</text>
</comment>
<keyword evidence="4 12" id="KW-0813">Transport</keyword>
<keyword evidence="7 12" id="KW-0653">Protein transport</keyword>
<evidence type="ECO:0000256" key="3">
    <source>
        <dbReference type="ARBA" id="ARBA00017876"/>
    </source>
</evidence>
<feature type="region of interest" description="Disordered" evidence="13">
    <location>
        <begin position="82"/>
        <end position="108"/>
    </location>
</feature>